<name>A0A495EU42_9MICC</name>
<dbReference type="InterPro" id="IPR025966">
    <property type="entry name" value="OppC_N"/>
</dbReference>
<dbReference type="RefSeq" id="WP_120950939.1">
    <property type="nucleotide sequence ID" value="NZ_RBIR01000002.1"/>
</dbReference>
<evidence type="ECO:0000256" key="5">
    <source>
        <dbReference type="ARBA" id="ARBA00022989"/>
    </source>
</evidence>
<evidence type="ECO:0000256" key="1">
    <source>
        <dbReference type="ARBA" id="ARBA00004651"/>
    </source>
</evidence>
<feature type="transmembrane region" description="Helical" evidence="7">
    <location>
        <begin position="190"/>
        <end position="208"/>
    </location>
</feature>
<evidence type="ECO:0000256" key="6">
    <source>
        <dbReference type="ARBA" id="ARBA00023136"/>
    </source>
</evidence>
<proteinExistence type="inferred from homology"/>
<dbReference type="InterPro" id="IPR000515">
    <property type="entry name" value="MetI-like"/>
</dbReference>
<dbReference type="Gene3D" id="1.10.3720.10">
    <property type="entry name" value="MetI-like"/>
    <property type="match status" value="1"/>
</dbReference>
<dbReference type="PANTHER" id="PTHR43386:SF6">
    <property type="entry name" value="ABC TRANSPORTER PERMEASE PROTEIN"/>
    <property type="match status" value="1"/>
</dbReference>
<dbReference type="GO" id="GO:0005886">
    <property type="term" value="C:plasma membrane"/>
    <property type="evidence" value="ECO:0007669"/>
    <property type="project" value="UniProtKB-SubCell"/>
</dbReference>
<keyword evidence="3" id="KW-1003">Cell membrane</keyword>
<reference evidence="9 10" key="1">
    <citation type="submission" date="2018-10" db="EMBL/GenBank/DDBJ databases">
        <title>Genomic Encyclopedia of Type Strains, Phase IV (KMG-IV): sequencing the most valuable type-strain genomes for metagenomic binning, comparative biology and taxonomic classification.</title>
        <authorList>
            <person name="Goeker M."/>
        </authorList>
    </citation>
    <scope>NUCLEOTIDE SEQUENCE [LARGE SCALE GENOMIC DNA]</scope>
    <source>
        <strain evidence="9 10">DSM 25586</strain>
    </source>
</reference>
<keyword evidence="5 7" id="KW-1133">Transmembrane helix</keyword>
<dbReference type="InterPro" id="IPR035906">
    <property type="entry name" value="MetI-like_sf"/>
</dbReference>
<evidence type="ECO:0000256" key="4">
    <source>
        <dbReference type="ARBA" id="ARBA00022692"/>
    </source>
</evidence>
<feature type="transmembrane region" description="Helical" evidence="7">
    <location>
        <begin position="60"/>
        <end position="81"/>
    </location>
</feature>
<evidence type="ECO:0000259" key="8">
    <source>
        <dbReference type="PROSITE" id="PS50928"/>
    </source>
</evidence>
<accession>A0A495EU42</accession>
<dbReference type="EMBL" id="RBIR01000002">
    <property type="protein sequence ID" value="RKR20460.1"/>
    <property type="molecule type" value="Genomic_DNA"/>
</dbReference>
<evidence type="ECO:0000256" key="7">
    <source>
        <dbReference type="RuleBase" id="RU363032"/>
    </source>
</evidence>
<evidence type="ECO:0000313" key="10">
    <source>
        <dbReference type="Proteomes" id="UP000276055"/>
    </source>
</evidence>
<dbReference type="Pfam" id="PF12911">
    <property type="entry name" value="OppC_N"/>
    <property type="match status" value="1"/>
</dbReference>
<feature type="transmembrane region" description="Helical" evidence="7">
    <location>
        <begin position="165"/>
        <end position="184"/>
    </location>
</feature>
<dbReference type="PANTHER" id="PTHR43386">
    <property type="entry name" value="OLIGOPEPTIDE TRANSPORT SYSTEM PERMEASE PROTEIN APPC"/>
    <property type="match status" value="1"/>
</dbReference>
<comment type="subcellular location">
    <subcellularLocation>
        <location evidence="1 7">Cell membrane</location>
        <topology evidence="1 7">Multi-pass membrane protein</topology>
    </subcellularLocation>
</comment>
<comment type="similarity">
    <text evidence="7">Belongs to the binding-protein-dependent transport system permease family.</text>
</comment>
<dbReference type="InterPro" id="IPR050366">
    <property type="entry name" value="BP-dependent_transpt_permease"/>
</dbReference>
<feature type="transmembrane region" description="Helical" evidence="7">
    <location>
        <begin position="131"/>
        <end position="153"/>
    </location>
</feature>
<dbReference type="AlphaFoldDB" id="A0A495EU42"/>
<protein>
    <submittedName>
        <fullName evidence="9">Oligopeptide transport system permease protein</fullName>
    </submittedName>
</protein>
<feature type="transmembrane region" description="Helical" evidence="7">
    <location>
        <begin position="298"/>
        <end position="319"/>
    </location>
</feature>
<comment type="caution">
    <text evidence="9">The sequence shown here is derived from an EMBL/GenBank/DDBJ whole genome shotgun (WGS) entry which is preliminary data.</text>
</comment>
<sequence>MTPENTTARHAVATRPARRIEHFVADVSETPLQVTDRVKDEAAPLSLWGEAWKNLRKQPLFLISAFLILVVVAVSLFPGLFSPIDPTSEACQLANSDGGPAAGHPLGFTQQGCDVYARVIFGTRSSVTVGLFTTLGVLLFGCILGAVAGYYGGWIDSVLARINDIFFALPLILGAIVLMQLPMFRTNRTVWTLVLILVVFGWPQIARITRGAVIEVRNADFVTAARSLGVSKFGALMRHVLPNSLAPIIVVATISLGTFIVAESTLSFLGIGLPPSVMSWGNDIQAAQSSLRSNPMPLLYPAIALSITVLSFIMLGDALRDALDPKARKR</sequence>
<evidence type="ECO:0000313" key="9">
    <source>
        <dbReference type="EMBL" id="RKR20460.1"/>
    </source>
</evidence>
<dbReference type="SUPFAM" id="SSF161098">
    <property type="entry name" value="MetI-like"/>
    <property type="match status" value="1"/>
</dbReference>
<dbReference type="GO" id="GO:0055085">
    <property type="term" value="P:transmembrane transport"/>
    <property type="evidence" value="ECO:0007669"/>
    <property type="project" value="InterPro"/>
</dbReference>
<dbReference type="PROSITE" id="PS50928">
    <property type="entry name" value="ABC_TM1"/>
    <property type="match status" value="1"/>
</dbReference>
<dbReference type="OrthoDB" id="9812701at2"/>
<dbReference type="Pfam" id="PF00528">
    <property type="entry name" value="BPD_transp_1"/>
    <property type="match status" value="1"/>
</dbReference>
<gene>
    <name evidence="9" type="ORF">C8D78_1095</name>
</gene>
<feature type="domain" description="ABC transmembrane type-1" evidence="8">
    <location>
        <begin position="123"/>
        <end position="316"/>
    </location>
</feature>
<dbReference type="CDD" id="cd06261">
    <property type="entry name" value="TM_PBP2"/>
    <property type="match status" value="1"/>
</dbReference>
<organism evidence="9 10">
    <name type="scientific">Arthrobacter oryzae</name>
    <dbReference type="NCBI Taxonomy" id="409290"/>
    <lineage>
        <taxon>Bacteria</taxon>
        <taxon>Bacillati</taxon>
        <taxon>Actinomycetota</taxon>
        <taxon>Actinomycetes</taxon>
        <taxon>Micrococcales</taxon>
        <taxon>Micrococcaceae</taxon>
        <taxon>Arthrobacter</taxon>
    </lineage>
</organism>
<keyword evidence="2 7" id="KW-0813">Transport</keyword>
<keyword evidence="6 7" id="KW-0472">Membrane</keyword>
<evidence type="ECO:0000256" key="3">
    <source>
        <dbReference type="ARBA" id="ARBA00022475"/>
    </source>
</evidence>
<dbReference type="Proteomes" id="UP000276055">
    <property type="component" value="Unassembled WGS sequence"/>
</dbReference>
<evidence type="ECO:0000256" key="2">
    <source>
        <dbReference type="ARBA" id="ARBA00022448"/>
    </source>
</evidence>
<feature type="transmembrane region" description="Helical" evidence="7">
    <location>
        <begin position="245"/>
        <end position="271"/>
    </location>
</feature>
<keyword evidence="4 7" id="KW-0812">Transmembrane</keyword>